<name>A0A8J7MY35_9RHOB</name>
<proteinExistence type="predicted"/>
<dbReference type="Pfam" id="PF14602">
    <property type="entry name" value="Hexapep_2"/>
    <property type="match status" value="1"/>
</dbReference>
<evidence type="ECO:0000256" key="3">
    <source>
        <dbReference type="ARBA" id="ARBA00023315"/>
    </source>
</evidence>
<dbReference type="PROSITE" id="PS00101">
    <property type="entry name" value="HEXAPEP_TRANSFERASES"/>
    <property type="match status" value="1"/>
</dbReference>
<dbReference type="Pfam" id="PF00132">
    <property type="entry name" value="Hexapep"/>
    <property type="match status" value="1"/>
</dbReference>
<keyword evidence="1" id="KW-0808">Transferase</keyword>
<dbReference type="PANTHER" id="PTHR23416">
    <property type="entry name" value="SIALIC ACID SYNTHASE-RELATED"/>
    <property type="match status" value="1"/>
</dbReference>
<dbReference type="InterPro" id="IPR001451">
    <property type="entry name" value="Hexapep"/>
</dbReference>
<evidence type="ECO:0000256" key="2">
    <source>
        <dbReference type="ARBA" id="ARBA00022737"/>
    </source>
</evidence>
<sequence length="186" mass="20117">MEEKVHKARRSKLKRLTRLILSFLDPRAWAHAVKVVNYYNYTHVSELRKVTKGQKLIISPTASFANGQNITLGDRCRIGANCYLWAGPGQGRIILEPDVMLAPGVMMSAANYRFNDGSPVTDQAMKEADITIGRDVWIGYGAVILAGAQVGQGAIIGAGAVVRGKVEPFAILAGNPATTVGTRRQP</sequence>
<keyword evidence="3 4" id="KW-0012">Acyltransferase</keyword>
<dbReference type="Gene3D" id="2.160.10.10">
    <property type="entry name" value="Hexapeptide repeat proteins"/>
    <property type="match status" value="1"/>
</dbReference>
<evidence type="ECO:0000313" key="4">
    <source>
        <dbReference type="EMBL" id="MBL4930109.1"/>
    </source>
</evidence>
<dbReference type="SUPFAM" id="SSF51161">
    <property type="entry name" value="Trimeric LpxA-like enzymes"/>
    <property type="match status" value="1"/>
</dbReference>
<keyword evidence="5" id="KW-1185">Reference proteome</keyword>
<reference evidence="4" key="1">
    <citation type="submission" date="2021-01" db="EMBL/GenBank/DDBJ databases">
        <title>Genome seq and assembly of Tabrizicola sp. KVB23.</title>
        <authorList>
            <person name="Chhetri G."/>
        </authorList>
    </citation>
    <scope>NUCLEOTIDE SEQUENCE</scope>
    <source>
        <strain evidence="4">KVB23</strain>
    </source>
</reference>
<comment type="caution">
    <text evidence="4">The sequence shown here is derived from an EMBL/GenBank/DDBJ whole genome shotgun (WGS) entry which is preliminary data.</text>
</comment>
<dbReference type="GO" id="GO:0016746">
    <property type="term" value="F:acyltransferase activity"/>
    <property type="evidence" value="ECO:0007669"/>
    <property type="project" value="UniProtKB-KW"/>
</dbReference>
<dbReference type="CDD" id="cd04647">
    <property type="entry name" value="LbH_MAT_like"/>
    <property type="match status" value="1"/>
</dbReference>
<dbReference type="InterPro" id="IPR011004">
    <property type="entry name" value="Trimer_LpxA-like_sf"/>
</dbReference>
<dbReference type="RefSeq" id="WP_202662678.1">
    <property type="nucleotide sequence ID" value="NZ_JAESVP010000014.1"/>
</dbReference>
<dbReference type="InterPro" id="IPR018357">
    <property type="entry name" value="Hexapep_transf_CS"/>
</dbReference>
<accession>A0A8J7MY35</accession>
<dbReference type="InterPro" id="IPR051159">
    <property type="entry name" value="Hexapeptide_acetyltransf"/>
</dbReference>
<organism evidence="4 5">
    <name type="scientific">Fuscibacter oryzae</name>
    <dbReference type="NCBI Taxonomy" id="2803939"/>
    <lineage>
        <taxon>Bacteria</taxon>
        <taxon>Pseudomonadati</taxon>
        <taxon>Pseudomonadota</taxon>
        <taxon>Alphaproteobacteria</taxon>
        <taxon>Rhodobacterales</taxon>
        <taxon>Paracoccaceae</taxon>
        <taxon>Fuscibacter</taxon>
    </lineage>
</organism>
<dbReference type="Proteomes" id="UP000619033">
    <property type="component" value="Unassembled WGS sequence"/>
</dbReference>
<dbReference type="AlphaFoldDB" id="A0A8J7MY35"/>
<gene>
    <name evidence="4" type="ORF">JI744_18575</name>
</gene>
<keyword evidence="2" id="KW-0677">Repeat</keyword>
<dbReference type="EMBL" id="JAESVP010000014">
    <property type="protein sequence ID" value="MBL4930109.1"/>
    <property type="molecule type" value="Genomic_DNA"/>
</dbReference>
<protein>
    <submittedName>
        <fullName evidence="4">Acyltransferase</fullName>
    </submittedName>
</protein>
<evidence type="ECO:0000313" key="5">
    <source>
        <dbReference type="Proteomes" id="UP000619033"/>
    </source>
</evidence>
<evidence type="ECO:0000256" key="1">
    <source>
        <dbReference type="ARBA" id="ARBA00022679"/>
    </source>
</evidence>